<dbReference type="EMBL" id="JAINVB010000002">
    <property type="protein sequence ID" value="MCK0088871.1"/>
    <property type="molecule type" value="Genomic_DNA"/>
</dbReference>
<dbReference type="Proteomes" id="UP001203136">
    <property type="component" value="Unassembled WGS sequence"/>
</dbReference>
<name>A0AAW5FAA0_CLOSY</name>
<dbReference type="RefSeq" id="WP_024738687.1">
    <property type="nucleotide sequence ID" value="NZ_JADMYE010000011.1"/>
</dbReference>
<dbReference type="GO" id="GO:0005524">
    <property type="term" value="F:ATP binding"/>
    <property type="evidence" value="ECO:0007669"/>
    <property type="project" value="InterPro"/>
</dbReference>
<dbReference type="InterPro" id="IPR027417">
    <property type="entry name" value="P-loop_NTPase"/>
</dbReference>
<organism evidence="2 3">
    <name type="scientific">Clostridium symbiosum</name>
    <name type="common">Bacteroides symbiosus</name>
    <dbReference type="NCBI Taxonomy" id="1512"/>
    <lineage>
        <taxon>Bacteria</taxon>
        <taxon>Bacillati</taxon>
        <taxon>Bacillota</taxon>
        <taxon>Clostridia</taxon>
        <taxon>Lachnospirales</taxon>
        <taxon>Lachnospiraceae</taxon>
        <taxon>Otoolea</taxon>
    </lineage>
</organism>
<dbReference type="GO" id="GO:0016887">
    <property type="term" value="F:ATP hydrolysis activity"/>
    <property type="evidence" value="ECO:0007669"/>
    <property type="project" value="InterPro"/>
</dbReference>
<dbReference type="SMART" id="SM00382">
    <property type="entry name" value="AAA"/>
    <property type="match status" value="1"/>
</dbReference>
<dbReference type="InterPro" id="IPR003593">
    <property type="entry name" value="AAA+_ATPase"/>
</dbReference>
<evidence type="ECO:0000259" key="1">
    <source>
        <dbReference type="SMART" id="SM00382"/>
    </source>
</evidence>
<evidence type="ECO:0000313" key="3">
    <source>
        <dbReference type="Proteomes" id="UP001203136"/>
    </source>
</evidence>
<proteinExistence type="predicted"/>
<dbReference type="PANTHER" id="PTHR42759:SF1">
    <property type="entry name" value="MAGNESIUM-CHELATASE SUBUNIT CHLD"/>
    <property type="match status" value="1"/>
</dbReference>
<dbReference type="PANTHER" id="PTHR42759">
    <property type="entry name" value="MOXR FAMILY PROTEIN"/>
    <property type="match status" value="1"/>
</dbReference>
<dbReference type="InterPro" id="IPR050764">
    <property type="entry name" value="CbbQ/NirQ/NorQ/GpvN"/>
</dbReference>
<accession>A0AAW5FAA0</accession>
<dbReference type="SUPFAM" id="SSF52540">
    <property type="entry name" value="P-loop containing nucleoside triphosphate hydrolases"/>
    <property type="match status" value="1"/>
</dbReference>
<feature type="domain" description="AAA+ ATPase" evidence="1">
    <location>
        <begin position="32"/>
        <end position="185"/>
    </location>
</feature>
<comment type="caution">
    <text evidence="2">The sequence shown here is derived from an EMBL/GenBank/DDBJ whole genome shotgun (WGS) entry which is preliminary data.</text>
</comment>
<evidence type="ECO:0000313" key="2">
    <source>
        <dbReference type="EMBL" id="MCK0088871.1"/>
    </source>
</evidence>
<dbReference type="Gene3D" id="3.40.50.300">
    <property type="entry name" value="P-loop containing nucleotide triphosphate hydrolases"/>
    <property type="match status" value="1"/>
</dbReference>
<protein>
    <submittedName>
        <fullName evidence="2">AAA family ATPase</fullName>
    </submittedName>
</protein>
<dbReference type="AlphaFoldDB" id="A0AAW5FAA0"/>
<sequence>MNIKRAKEEIKNCIEAYLLKDGHGEYVLPAVRQRPVLLMGPPGIGKTQIMEQIARECQVGLVSYTITHHTRQSAIGLPYIVEKEYGGRPCSVTEYTMSEIVAAIYDKMEETGLREGILFIDEINCVSETLAPMMLQFLQNKTFGSHRIPGGWIIVTAGNPPEYNKSVREFDIATLDRIKKIDVEADYAVWKEYAVMTDIHPAVTAYLEARPEHFYKIETTVDGKRFATPRGWEDLARFLEIYEKLGKTVDRDVIYQYIEHPGIAKDFANYLELYGKYKTDYQIERILSGKPDGEMIRRVAAASFDERFSVLSLILAHLNGKFREIWMKEQYLGLMKEELEKFRQMTTEAPRTENPDGADPAGLLKELAARMNSRLEKKRKAGLTGKKEEYLMRDVSEKLEDYALAMEKEPLSSLQDGFLKARELFAAEVSEYESLSEEALRMLEHGFDFMEAAFSAGQEMVIFVTELNTNYYSVNFLRENRCERYYEYNKNLLFEDREKQLFNALQRTAEL</sequence>
<dbReference type="InterPro" id="IPR011704">
    <property type="entry name" value="ATPase_dyneun-rel_AAA"/>
</dbReference>
<gene>
    <name evidence="2" type="ORF">K5I21_24005</name>
</gene>
<reference evidence="2" key="1">
    <citation type="journal article" date="2022" name="Cell Host Microbe">
        <title>Colonization of the live biotherapeutic product VE303 and modulation of the microbiota and metabolites in healthy volunteers.</title>
        <authorList>
            <person name="Dsouza M."/>
            <person name="Menon R."/>
            <person name="Crossette E."/>
            <person name="Bhattarai S.K."/>
            <person name="Schneider J."/>
            <person name="Kim Y.G."/>
            <person name="Reddy S."/>
            <person name="Caballero S."/>
            <person name="Felix C."/>
            <person name="Cornacchione L."/>
            <person name="Hendrickson J."/>
            <person name="Watson A.R."/>
            <person name="Minot S.S."/>
            <person name="Greenfield N."/>
            <person name="Schopf L."/>
            <person name="Szabady R."/>
            <person name="Patarroyo J."/>
            <person name="Smith W."/>
            <person name="Harrison P."/>
            <person name="Kuijper E.J."/>
            <person name="Kelly C.P."/>
            <person name="Olle B."/>
            <person name="Bobilev D."/>
            <person name="Silber J.L."/>
            <person name="Bucci V."/>
            <person name="Roberts B."/>
            <person name="Faith J."/>
            <person name="Norman J.M."/>
        </authorList>
    </citation>
    <scope>NUCLEOTIDE SEQUENCE</scope>
    <source>
        <strain evidence="2">VE303-04</strain>
    </source>
</reference>
<dbReference type="Pfam" id="PF07728">
    <property type="entry name" value="AAA_5"/>
    <property type="match status" value="1"/>
</dbReference>
<dbReference type="CDD" id="cd00009">
    <property type="entry name" value="AAA"/>
    <property type="match status" value="1"/>
</dbReference>